<gene>
    <name evidence="2" type="ORF">JI435_069260</name>
</gene>
<protein>
    <submittedName>
        <fullName evidence="2">Uncharacterized protein</fullName>
    </submittedName>
</protein>
<proteinExistence type="predicted"/>
<accession>A0A7U2FBP4</accession>
<dbReference type="AlphaFoldDB" id="A0A7U2FBP4"/>
<sequence length="71" mass="8005">MHSMLDPRVRHRDTETDQDCLGLDVVVQRSLTKLTANAALLVSSEDYTSPKRQSNEASVQRPRQAAQLGRR</sequence>
<organism evidence="2 3">
    <name type="scientific">Phaeosphaeria nodorum (strain SN15 / ATCC MYA-4574 / FGSC 10173)</name>
    <name type="common">Glume blotch fungus</name>
    <name type="synonym">Parastagonospora nodorum</name>
    <dbReference type="NCBI Taxonomy" id="321614"/>
    <lineage>
        <taxon>Eukaryota</taxon>
        <taxon>Fungi</taxon>
        <taxon>Dikarya</taxon>
        <taxon>Ascomycota</taxon>
        <taxon>Pezizomycotina</taxon>
        <taxon>Dothideomycetes</taxon>
        <taxon>Pleosporomycetidae</taxon>
        <taxon>Pleosporales</taxon>
        <taxon>Pleosporineae</taxon>
        <taxon>Phaeosphaeriaceae</taxon>
        <taxon>Parastagonospora</taxon>
    </lineage>
</organism>
<evidence type="ECO:0000256" key="1">
    <source>
        <dbReference type="SAM" id="MobiDB-lite"/>
    </source>
</evidence>
<name>A0A7U2FBP4_PHANO</name>
<feature type="compositionally biased region" description="Polar residues" evidence="1">
    <location>
        <begin position="45"/>
        <end position="58"/>
    </location>
</feature>
<dbReference type="EMBL" id="CP069032">
    <property type="protein sequence ID" value="QRD00011.1"/>
    <property type="molecule type" value="Genomic_DNA"/>
</dbReference>
<dbReference type="VEuPathDB" id="FungiDB:JI435_069260"/>
<dbReference type="Proteomes" id="UP000663193">
    <property type="component" value="Chromosome 10"/>
</dbReference>
<evidence type="ECO:0000313" key="2">
    <source>
        <dbReference type="EMBL" id="QRD00011.1"/>
    </source>
</evidence>
<evidence type="ECO:0000313" key="3">
    <source>
        <dbReference type="Proteomes" id="UP000663193"/>
    </source>
</evidence>
<feature type="region of interest" description="Disordered" evidence="1">
    <location>
        <begin position="43"/>
        <end position="71"/>
    </location>
</feature>
<keyword evidence="3" id="KW-1185">Reference proteome</keyword>
<reference evidence="3" key="1">
    <citation type="journal article" date="2021" name="BMC Genomics">
        <title>Chromosome-level genome assembly and manually-curated proteome of model necrotroph Parastagonospora nodorum Sn15 reveals a genome-wide trove of candidate effector homologs, and redundancy of virulence-related functions within an accessory chromosome.</title>
        <authorList>
            <person name="Bertazzoni S."/>
            <person name="Jones D.A.B."/>
            <person name="Phan H.T."/>
            <person name="Tan K.-C."/>
            <person name="Hane J.K."/>
        </authorList>
    </citation>
    <scope>NUCLEOTIDE SEQUENCE [LARGE SCALE GENOMIC DNA]</scope>
    <source>
        <strain evidence="3">SN15 / ATCC MYA-4574 / FGSC 10173)</strain>
    </source>
</reference>